<keyword evidence="18" id="KW-0732">Signal</keyword>
<evidence type="ECO:0000256" key="14">
    <source>
        <dbReference type="ARBA" id="ARBA00031399"/>
    </source>
</evidence>
<dbReference type="InterPro" id="IPR009056">
    <property type="entry name" value="Cyt_c-like_dom"/>
</dbReference>
<evidence type="ECO:0000256" key="13">
    <source>
        <dbReference type="ARBA" id="ARBA00024688"/>
    </source>
</evidence>
<evidence type="ECO:0000256" key="1">
    <source>
        <dbReference type="ARBA" id="ARBA00004141"/>
    </source>
</evidence>
<feature type="signal peptide" evidence="18">
    <location>
        <begin position="1"/>
        <end position="26"/>
    </location>
</feature>
<accession>A0ABV2N254</accession>
<feature type="domain" description="Cytochrome c" evidence="20">
    <location>
        <begin position="237"/>
        <end position="329"/>
    </location>
</feature>
<keyword evidence="4 16" id="KW-0349">Heme</keyword>
<dbReference type="PROSITE" id="PS50857">
    <property type="entry name" value="COX2_CUA"/>
    <property type="match status" value="1"/>
</dbReference>
<feature type="chain" id="PRO_5047222554" description="Cytochrome aa3 subunit 2" evidence="18">
    <location>
        <begin position="27"/>
        <end position="329"/>
    </location>
</feature>
<keyword evidence="10 16" id="KW-0408">Iron</keyword>
<dbReference type="Proteomes" id="UP001549076">
    <property type="component" value="Unassembled WGS sequence"/>
</dbReference>
<feature type="transmembrane region" description="Helical" evidence="17">
    <location>
        <begin position="74"/>
        <end position="100"/>
    </location>
</feature>
<dbReference type="Pfam" id="PF00034">
    <property type="entry name" value="Cytochrom_C"/>
    <property type="match status" value="1"/>
</dbReference>
<dbReference type="PROSITE" id="PS00078">
    <property type="entry name" value="COX2"/>
    <property type="match status" value="1"/>
</dbReference>
<keyword evidence="12 17" id="KW-0472">Membrane</keyword>
<feature type="domain" description="Cytochrome oxidase subunit II copper A binding" evidence="19">
    <location>
        <begin position="114"/>
        <end position="230"/>
    </location>
</feature>
<name>A0ABV2N254_9HYPH</name>
<dbReference type="Gene3D" id="2.60.40.420">
    <property type="entry name" value="Cupredoxins - blue copper proteins"/>
    <property type="match status" value="1"/>
</dbReference>
<dbReference type="NCBIfam" id="TIGR02866">
    <property type="entry name" value="CoxB"/>
    <property type="match status" value="1"/>
</dbReference>
<keyword evidence="5" id="KW-0679">Respiratory chain</keyword>
<evidence type="ECO:0000256" key="18">
    <source>
        <dbReference type="SAM" id="SignalP"/>
    </source>
</evidence>
<comment type="function">
    <text evidence="13">Subunits I and II form the functional core of the enzyme complex. Electrons originating in cytochrome c are transferred via heme a and Cu(A) to the binuclear center formed by heme a3 and Cu(B).</text>
</comment>
<evidence type="ECO:0000256" key="16">
    <source>
        <dbReference type="PROSITE-ProRule" id="PRU00433"/>
    </source>
</evidence>
<evidence type="ECO:0000256" key="8">
    <source>
        <dbReference type="ARBA" id="ARBA00022982"/>
    </source>
</evidence>
<keyword evidence="11" id="KW-0186">Copper</keyword>
<sequence length="329" mass="35389">MRDIARRLAALSLCLHICGCSGVQSALDPAGEEAAHVAQLFWIMVVAGGLIWLAVVSLLSYASRGKRGRLDEQAAGRLIFWCGAAIPAFLLFLLLGYALWLMPGLRPFAPANASDALTVEVTGEQFWWRVAYHDPDTDTPVLSANEIRLPAGERVEFRLKSTDVIHSFWIPALGGKMDMIPGRVSRLSLLATKTGTYRGPCAEYCGTSHALMAFTVVVMEPSEFRQWLQARAGASPGAGSEGRDLFLAHGCGACHRVAGTEADGSVGPDLSHVGSRETLGAGILPNSEGTLRDFIAHPHVIKPDSKMPAFSMLPERDIGEIAAWLKGLE</sequence>
<evidence type="ECO:0000313" key="22">
    <source>
        <dbReference type="Proteomes" id="UP001549076"/>
    </source>
</evidence>
<protein>
    <recommendedName>
        <fullName evidence="14">Cytochrome aa3 subunit 2</fullName>
    </recommendedName>
</protein>
<dbReference type="InterPro" id="IPR034236">
    <property type="entry name" value="CuRO_CcO_Caa3_II"/>
</dbReference>
<comment type="caution">
    <text evidence="21">The sequence shown here is derived from an EMBL/GenBank/DDBJ whole genome shotgun (WGS) entry which is preliminary data.</text>
</comment>
<dbReference type="EMBL" id="JBEPML010000012">
    <property type="protein sequence ID" value="MET3793140.1"/>
    <property type="molecule type" value="Genomic_DNA"/>
</dbReference>
<evidence type="ECO:0000256" key="5">
    <source>
        <dbReference type="ARBA" id="ARBA00022660"/>
    </source>
</evidence>
<proteinExistence type="inferred from homology"/>
<comment type="similarity">
    <text evidence="2">Belongs to the cytochrome c oxidase subunit 2 family.</text>
</comment>
<dbReference type="PROSITE" id="PS51007">
    <property type="entry name" value="CYTC"/>
    <property type="match status" value="1"/>
</dbReference>
<dbReference type="Pfam" id="PF00116">
    <property type="entry name" value="COX2"/>
    <property type="match status" value="1"/>
</dbReference>
<dbReference type="InterPro" id="IPR014222">
    <property type="entry name" value="Cyt_c_oxidase_su2"/>
</dbReference>
<keyword evidence="3" id="KW-0813">Transport</keyword>
<keyword evidence="22" id="KW-1185">Reference proteome</keyword>
<dbReference type="CDD" id="cd04213">
    <property type="entry name" value="CuRO_CcO_Caa3_II"/>
    <property type="match status" value="1"/>
</dbReference>
<evidence type="ECO:0000256" key="17">
    <source>
        <dbReference type="SAM" id="Phobius"/>
    </source>
</evidence>
<dbReference type="SUPFAM" id="SSF49503">
    <property type="entry name" value="Cupredoxins"/>
    <property type="match status" value="1"/>
</dbReference>
<evidence type="ECO:0000256" key="15">
    <source>
        <dbReference type="ARBA" id="ARBA00047816"/>
    </source>
</evidence>
<evidence type="ECO:0000259" key="19">
    <source>
        <dbReference type="PROSITE" id="PS50857"/>
    </source>
</evidence>
<evidence type="ECO:0000256" key="4">
    <source>
        <dbReference type="ARBA" id="ARBA00022617"/>
    </source>
</evidence>
<gene>
    <name evidence="21" type="ORF">ABID37_003364</name>
</gene>
<evidence type="ECO:0000256" key="6">
    <source>
        <dbReference type="ARBA" id="ARBA00022692"/>
    </source>
</evidence>
<evidence type="ECO:0000256" key="7">
    <source>
        <dbReference type="ARBA" id="ARBA00022723"/>
    </source>
</evidence>
<evidence type="ECO:0000256" key="12">
    <source>
        <dbReference type="ARBA" id="ARBA00023136"/>
    </source>
</evidence>
<dbReference type="InterPro" id="IPR008972">
    <property type="entry name" value="Cupredoxin"/>
</dbReference>
<keyword evidence="8" id="KW-0249">Electron transport</keyword>
<dbReference type="SUPFAM" id="SSF46626">
    <property type="entry name" value="Cytochrome c"/>
    <property type="match status" value="1"/>
</dbReference>
<keyword evidence="6 17" id="KW-0812">Transmembrane</keyword>
<evidence type="ECO:0000256" key="2">
    <source>
        <dbReference type="ARBA" id="ARBA00007866"/>
    </source>
</evidence>
<comment type="catalytic activity">
    <reaction evidence="15">
        <text>4 Fe(II)-[cytochrome c] + O2 + 8 H(+)(in) = 4 Fe(III)-[cytochrome c] + 2 H2O + 4 H(+)(out)</text>
        <dbReference type="Rhea" id="RHEA:11436"/>
        <dbReference type="Rhea" id="RHEA-COMP:10350"/>
        <dbReference type="Rhea" id="RHEA-COMP:14399"/>
        <dbReference type="ChEBI" id="CHEBI:15377"/>
        <dbReference type="ChEBI" id="CHEBI:15378"/>
        <dbReference type="ChEBI" id="CHEBI:15379"/>
        <dbReference type="ChEBI" id="CHEBI:29033"/>
        <dbReference type="ChEBI" id="CHEBI:29034"/>
        <dbReference type="EC" id="7.1.1.9"/>
    </reaction>
</comment>
<dbReference type="PANTHER" id="PTHR22888">
    <property type="entry name" value="CYTOCHROME C OXIDASE, SUBUNIT II"/>
    <property type="match status" value="1"/>
</dbReference>
<feature type="transmembrane region" description="Helical" evidence="17">
    <location>
        <begin position="41"/>
        <end position="62"/>
    </location>
</feature>
<keyword evidence="7 16" id="KW-0479">Metal-binding</keyword>
<organism evidence="21 22">
    <name type="scientific">Aquamicrobium terrae</name>
    <dbReference type="NCBI Taxonomy" id="1324945"/>
    <lineage>
        <taxon>Bacteria</taxon>
        <taxon>Pseudomonadati</taxon>
        <taxon>Pseudomonadota</taxon>
        <taxon>Alphaproteobacteria</taxon>
        <taxon>Hyphomicrobiales</taxon>
        <taxon>Phyllobacteriaceae</taxon>
        <taxon>Aquamicrobium</taxon>
    </lineage>
</organism>
<evidence type="ECO:0000256" key="9">
    <source>
        <dbReference type="ARBA" id="ARBA00022989"/>
    </source>
</evidence>
<dbReference type="InterPro" id="IPR002429">
    <property type="entry name" value="CcO_II-like_C"/>
</dbReference>
<evidence type="ECO:0000259" key="20">
    <source>
        <dbReference type="PROSITE" id="PS51007"/>
    </source>
</evidence>
<evidence type="ECO:0000313" key="21">
    <source>
        <dbReference type="EMBL" id="MET3793140.1"/>
    </source>
</evidence>
<dbReference type="InterPro" id="IPR045187">
    <property type="entry name" value="CcO_II"/>
</dbReference>
<dbReference type="PANTHER" id="PTHR22888:SF9">
    <property type="entry name" value="CYTOCHROME C OXIDASE SUBUNIT 2"/>
    <property type="match status" value="1"/>
</dbReference>
<reference evidence="21 22" key="1">
    <citation type="submission" date="2024-06" db="EMBL/GenBank/DDBJ databases">
        <title>Genomic Encyclopedia of Type Strains, Phase IV (KMG-IV): sequencing the most valuable type-strain genomes for metagenomic binning, comparative biology and taxonomic classification.</title>
        <authorList>
            <person name="Goeker M."/>
        </authorList>
    </citation>
    <scope>NUCLEOTIDE SEQUENCE [LARGE SCALE GENOMIC DNA]</scope>
    <source>
        <strain evidence="21 22">DSM 27865</strain>
    </source>
</reference>
<dbReference type="InterPro" id="IPR001505">
    <property type="entry name" value="Copper_CuA"/>
</dbReference>
<evidence type="ECO:0000256" key="3">
    <source>
        <dbReference type="ARBA" id="ARBA00022448"/>
    </source>
</evidence>
<dbReference type="RefSeq" id="WP_354196802.1">
    <property type="nucleotide sequence ID" value="NZ_JBEPML010000012.1"/>
</dbReference>
<dbReference type="InterPro" id="IPR036909">
    <property type="entry name" value="Cyt_c-like_dom_sf"/>
</dbReference>
<keyword evidence="9 17" id="KW-1133">Transmembrane helix</keyword>
<comment type="subcellular location">
    <subcellularLocation>
        <location evidence="1">Membrane</location>
        <topology evidence="1">Multi-pass membrane protein</topology>
    </subcellularLocation>
</comment>
<evidence type="ECO:0000256" key="11">
    <source>
        <dbReference type="ARBA" id="ARBA00023008"/>
    </source>
</evidence>
<evidence type="ECO:0000256" key="10">
    <source>
        <dbReference type="ARBA" id="ARBA00023004"/>
    </source>
</evidence>